<reference evidence="4 5" key="1">
    <citation type="submission" date="2019-10" db="EMBL/GenBank/DDBJ databases">
        <title>Unraveling microbial dark matter from salterns through culturing: the case of the genus Halosegnis.</title>
        <authorList>
            <person name="Duran-Viseras A."/>
            <person name="Andrei A.-S."/>
            <person name="Vera-Gargallo B."/>
            <person name="Ghai R."/>
            <person name="Sanchez-Porro C."/>
            <person name="Ventosa A."/>
        </authorList>
    </citation>
    <scope>NUCLEOTIDE SEQUENCE [LARGE SCALE GENOMIC DNA]</scope>
    <source>
        <strain evidence="2 5">F17-44</strain>
        <strain evidence="1 6">F18-79</strain>
        <strain evidence="3 4">F19-13</strain>
    </source>
</reference>
<keyword evidence="3" id="KW-0503">Monooxygenase</keyword>
<accession>A0A5N5ULF7</accession>
<evidence type="ECO:0000313" key="4">
    <source>
        <dbReference type="Proteomes" id="UP000326207"/>
    </source>
</evidence>
<comment type="caution">
    <text evidence="3">The sequence shown here is derived from an EMBL/GenBank/DDBJ whole genome shotgun (WGS) entry which is preliminary data.</text>
</comment>
<dbReference type="RefSeq" id="WP_152120020.1">
    <property type="nucleotide sequence ID" value="NZ_QJOW01000002.1"/>
</dbReference>
<evidence type="ECO:0000313" key="1">
    <source>
        <dbReference type="EMBL" id="KAB7515650.1"/>
    </source>
</evidence>
<gene>
    <name evidence="1" type="ORF">DM867_00435</name>
    <name evidence="2" type="ORF">DMP03_07245</name>
    <name evidence="3" type="ORF">DP108_00330</name>
</gene>
<proteinExistence type="predicted"/>
<dbReference type="EMBL" id="QKKZ01000001">
    <property type="protein sequence ID" value="KAB7515650.1"/>
    <property type="molecule type" value="Genomic_DNA"/>
</dbReference>
<dbReference type="EMBL" id="QJOW01000002">
    <property type="protein sequence ID" value="KAB7517145.1"/>
    <property type="molecule type" value="Genomic_DNA"/>
</dbReference>
<dbReference type="AlphaFoldDB" id="A0A5N5ULF7"/>
<dbReference type="Proteomes" id="UP000326865">
    <property type="component" value="Unassembled WGS sequence"/>
</dbReference>
<name>A0A5N5ULF7_9EURY</name>
<organism evidence="3 4">
    <name type="scientific">Halosegnis rubeus</name>
    <dbReference type="NCBI Taxonomy" id="2212850"/>
    <lineage>
        <taxon>Archaea</taxon>
        <taxon>Methanobacteriati</taxon>
        <taxon>Methanobacteriota</taxon>
        <taxon>Stenosarchaea group</taxon>
        <taxon>Halobacteria</taxon>
        <taxon>Halobacteriales</taxon>
        <taxon>Natronomonadaceae</taxon>
        <taxon>Halosegnis</taxon>
    </lineage>
</organism>
<dbReference type="Gene3D" id="3.30.70.100">
    <property type="match status" value="1"/>
</dbReference>
<dbReference type="GO" id="GO:0004497">
    <property type="term" value="F:monooxygenase activity"/>
    <property type="evidence" value="ECO:0007669"/>
    <property type="project" value="UniProtKB-KW"/>
</dbReference>
<keyword evidence="3" id="KW-0560">Oxidoreductase</keyword>
<dbReference type="OrthoDB" id="328287at2157"/>
<dbReference type="Proteomes" id="UP000326302">
    <property type="component" value="Unassembled WGS sequence"/>
</dbReference>
<protein>
    <submittedName>
        <fullName evidence="3">Antibiotic biosynthesis monooxygenase</fullName>
    </submittedName>
</protein>
<dbReference type="Proteomes" id="UP000326207">
    <property type="component" value="Unassembled WGS sequence"/>
</dbReference>
<dbReference type="SUPFAM" id="SSF54909">
    <property type="entry name" value="Dimeric alpha+beta barrel"/>
    <property type="match status" value="1"/>
</dbReference>
<accession>A0A5N5UEJ5</accession>
<sequence length="104" mass="11459">MEDSEYALLARFEANDGSEEALAGFLTDALAMAREEPGMTTWFALRFDESRFGIFDTFPDQEGRQAHLEGEIAAALMADEDDLLAGEPKIEEVDVLAAMHADET</sequence>
<evidence type="ECO:0000313" key="3">
    <source>
        <dbReference type="EMBL" id="KAB7519736.1"/>
    </source>
</evidence>
<evidence type="ECO:0000313" key="6">
    <source>
        <dbReference type="Proteomes" id="UP000326865"/>
    </source>
</evidence>
<evidence type="ECO:0000313" key="5">
    <source>
        <dbReference type="Proteomes" id="UP000326302"/>
    </source>
</evidence>
<accession>A0A5N5UAH2</accession>
<dbReference type="InterPro" id="IPR011008">
    <property type="entry name" value="Dimeric_a/b-barrel"/>
</dbReference>
<keyword evidence="6" id="KW-1185">Reference proteome</keyword>
<evidence type="ECO:0000313" key="2">
    <source>
        <dbReference type="EMBL" id="KAB7517145.1"/>
    </source>
</evidence>
<dbReference type="EMBL" id="QMDY01000001">
    <property type="protein sequence ID" value="KAB7519736.1"/>
    <property type="molecule type" value="Genomic_DNA"/>
</dbReference>